<reference evidence="4" key="1">
    <citation type="submission" date="2023-02" db="EMBL/GenBank/DDBJ databases">
        <authorList>
            <person name="Palmer J.M."/>
        </authorList>
    </citation>
    <scope>NUCLEOTIDE SEQUENCE</scope>
    <source>
        <strain evidence="4">FW57</strain>
    </source>
</reference>
<evidence type="ECO:0000256" key="3">
    <source>
        <dbReference type="SAM" id="SignalP"/>
    </source>
</evidence>
<keyword evidence="2" id="KW-0812">Transmembrane</keyword>
<dbReference type="Proteomes" id="UP001197093">
    <property type="component" value="Unassembled WGS sequence"/>
</dbReference>
<dbReference type="EMBL" id="JAHCVI010000003">
    <property type="protein sequence ID" value="KAG7287680.1"/>
    <property type="molecule type" value="Genomic_DNA"/>
</dbReference>
<accession>A0AAD4EUP6</accession>
<sequence length="258" mass="27155">MRSSSLAAFLTFLWPVTAVSFINPPPPSGTTGDFGNNPVYTESTAIQVAWTDTKDNDVKFSVVVFQVDISKGTDIPSDQAFEYVVHDSVNMTSSPWVVATAKNLTFSNVFTFAIYFEGDTSPRAGSHYFNISRPATAAQPPTTVFNTPTPAPSSTSSSAPLTENSPSLSTGATAGVAVGAVAALGLGVAAGWFLSRWNRRRGEPQLEVGPAMGGNLNGAGNGPHKGTPSTVFHEVSDIGSPRELGVETTRYELGGTYR</sequence>
<keyword evidence="3" id="KW-0732">Signal</keyword>
<protein>
    <recommendedName>
        <fullName evidence="6">Ser-Thr-rich glycosyl-phosphatidyl-inositol-anchored membrane family-domain-containing protein</fullName>
    </recommendedName>
</protein>
<dbReference type="AlphaFoldDB" id="A0AAD4EUP6"/>
<proteinExistence type="predicted"/>
<evidence type="ECO:0000256" key="2">
    <source>
        <dbReference type="SAM" id="Phobius"/>
    </source>
</evidence>
<keyword evidence="2" id="KW-1133">Transmembrane helix</keyword>
<evidence type="ECO:0000256" key="1">
    <source>
        <dbReference type="SAM" id="MobiDB-lite"/>
    </source>
</evidence>
<feature type="compositionally biased region" description="Gly residues" evidence="1">
    <location>
        <begin position="211"/>
        <end position="223"/>
    </location>
</feature>
<gene>
    <name evidence="4" type="ORF">NEMBOFW57_007193</name>
</gene>
<feature type="region of interest" description="Disordered" evidence="1">
    <location>
        <begin position="205"/>
        <end position="227"/>
    </location>
</feature>
<comment type="caution">
    <text evidence="4">The sequence shown here is derived from an EMBL/GenBank/DDBJ whole genome shotgun (WGS) entry which is preliminary data.</text>
</comment>
<feature type="chain" id="PRO_5042048977" description="Ser-Thr-rich glycosyl-phosphatidyl-inositol-anchored membrane family-domain-containing protein" evidence="3">
    <location>
        <begin position="19"/>
        <end position="258"/>
    </location>
</feature>
<evidence type="ECO:0000313" key="4">
    <source>
        <dbReference type="EMBL" id="KAG7287680.1"/>
    </source>
</evidence>
<evidence type="ECO:0008006" key="6">
    <source>
        <dbReference type="Google" id="ProtNLM"/>
    </source>
</evidence>
<organism evidence="4 5">
    <name type="scientific">Staphylotrichum longicolle</name>
    <dbReference type="NCBI Taxonomy" id="669026"/>
    <lineage>
        <taxon>Eukaryota</taxon>
        <taxon>Fungi</taxon>
        <taxon>Dikarya</taxon>
        <taxon>Ascomycota</taxon>
        <taxon>Pezizomycotina</taxon>
        <taxon>Sordariomycetes</taxon>
        <taxon>Sordariomycetidae</taxon>
        <taxon>Sordariales</taxon>
        <taxon>Chaetomiaceae</taxon>
        <taxon>Staphylotrichum</taxon>
    </lineage>
</organism>
<evidence type="ECO:0000313" key="5">
    <source>
        <dbReference type="Proteomes" id="UP001197093"/>
    </source>
</evidence>
<feature type="region of interest" description="Disordered" evidence="1">
    <location>
        <begin position="139"/>
        <end position="169"/>
    </location>
</feature>
<name>A0AAD4EUP6_9PEZI</name>
<keyword evidence="5" id="KW-1185">Reference proteome</keyword>
<feature type="transmembrane region" description="Helical" evidence="2">
    <location>
        <begin position="174"/>
        <end position="194"/>
    </location>
</feature>
<keyword evidence="2" id="KW-0472">Membrane</keyword>
<feature type="signal peptide" evidence="3">
    <location>
        <begin position="1"/>
        <end position="18"/>
    </location>
</feature>